<comment type="caution">
    <text evidence="2">The sequence shown here is derived from an EMBL/GenBank/DDBJ whole genome shotgun (WGS) entry which is preliminary data.</text>
</comment>
<dbReference type="EMBL" id="VLYX01000051">
    <property type="protein sequence ID" value="MDR4329173.1"/>
    <property type="molecule type" value="Genomic_DNA"/>
</dbReference>
<protein>
    <recommendedName>
        <fullName evidence="4">Necrosis inducing protein (NPP1)</fullName>
    </recommendedName>
</protein>
<feature type="transmembrane region" description="Helical" evidence="1">
    <location>
        <begin position="21"/>
        <end position="40"/>
    </location>
</feature>
<accession>A0AAJ2DQ38</accession>
<evidence type="ECO:0000256" key="1">
    <source>
        <dbReference type="SAM" id="Phobius"/>
    </source>
</evidence>
<dbReference type="AlphaFoldDB" id="A0AAJ2DQ38"/>
<evidence type="ECO:0008006" key="4">
    <source>
        <dbReference type="Google" id="ProtNLM"/>
    </source>
</evidence>
<dbReference type="Pfam" id="PF05630">
    <property type="entry name" value="NPP1"/>
    <property type="match status" value="1"/>
</dbReference>
<evidence type="ECO:0000313" key="2">
    <source>
        <dbReference type="EMBL" id="MDR4329173.1"/>
    </source>
</evidence>
<sequence length="289" mass="33299">MYYSIVIRNKVGEKIMFSKQIFLKKTFIIFSAIGGSFGILSSNVEAAPNPSAYLATLQFDGKDWMDTGEKNFPHAFPFQSYDNDIEHNKENEVRFKIGNAVTGIGSTGLTNRGPNNQQPAVYFHIAKKGEYEIYEYWLYYADNDWMNNHEHDWEKYFVYLKNGVPTHLLISSHNGYKIKSWSEVPKDDGHPLIGVDGGAHAMKWDKEDGVQIRYNGDITKNNGRLDEGDQTNQPWILYSNDTIDDVTKYLAAPDTFYYGDPAYLLYSNEYSDPRQAPWKREEWDNPPLP</sequence>
<keyword evidence="1" id="KW-0812">Transmembrane</keyword>
<keyword evidence="1" id="KW-1133">Transmembrane helix</keyword>
<name>A0AAJ2DQ38_9BACI</name>
<organism evidence="2 3">
    <name type="scientific">Bacillus pseudomycoides</name>
    <dbReference type="NCBI Taxonomy" id="64104"/>
    <lineage>
        <taxon>Bacteria</taxon>
        <taxon>Bacillati</taxon>
        <taxon>Bacillota</taxon>
        <taxon>Bacilli</taxon>
        <taxon>Bacillales</taxon>
        <taxon>Bacillaceae</taxon>
        <taxon>Bacillus</taxon>
        <taxon>Bacillus cereus group</taxon>
    </lineage>
</organism>
<dbReference type="InterPro" id="IPR008701">
    <property type="entry name" value="NPP1"/>
</dbReference>
<evidence type="ECO:0000313" key="3">
    <source>
        <dbReference type="Proteomes" id="UP001248134"/>
    </source>
</evidence>
<keyword evidence="1" id="KW-0472">Membrane</keyword>
<dbReference type="Proteomes" id="UP001248134">
    <property type="component" value="Unassembled WGS sequence"/>
</dbReference>
<reference evidence="2" key="1">
    <citation type="submission" date="2019-07" db="EMBL/GenBank/DDBJ databases">
        <title>Phylogenomic Reclassification of ATCC Bacillus Strains and Various Taxa within the Genus Bacillus.</title>
        <authorList>
            <person name="Riojas M.A."/>
            <person name="Frank A.M."/>
            <person name="Fenn S.L."/>
            <person name="King S.P."/>
            <person name="Brower S.M."/>
            <person name="Hazbon M.H."/>
        </authorList>
    </citation>
    <scope>NUCLEOTIDE SEQUENCE</scope>
    <source>
        <strain evidence="2">NR-12239</strain>
    </source>
</reference>
<gene>
    <name evidence="2" type="ORF">FOS08_25860</name>
</gene>
<proteinExistence type="predicted"/>